<evidence type="ECO:0000256" key="1">
    <source>
        <dbReference type="ARBA" id="ARBA00004370"/>
    </source>
</evidence>
<accession>A0A0B7FP94</accession>
<dbReference type="Pfam" id="PF00067">
    <property type="entry name" value="p450"/>
    <property type="match status" value="1"/>
</dbReference>
<dbReference type="InterPro" id="IPR001128">
    <property type="entry name" value="Cyt_P450"/>
</dbReference>
<keyword evidence="8" id="KW-0472">Membrane</keyword>
<dbReference type="OrthoDB" id="1470350at2759"/>
<dbReference type="Proteomes" id="UP000059188">
    <property type="component" value="Unassembled WGS sequence"/>
</dbReference>
<dbReference type="Gene3D" id="1.10.630.10">
    <property type="entry name" value="Cytochrome P450"/>
    <property type="match status" value="1"/>
</dbReference>
<keyword evidence="6" id="KW-0560">Oxidoreductase</keyword>
<protein>
    <submittedName>
        <fullName evidence="9">Cytokinin hydroxylase</fullName>
    </submittedName>
</protein>
<evidence type="ECO:0000313" key="10">
    <source>
        <dbReference type="Proteomes" id="UP000059188"/>
    </source>
</evidence>
<dbReference type="STRING" id="1108050.A0A0B7FP94"/>
<name>A0A0B7FP94_THACB</name>
<organism evidence="9 10">
    <name type="scientific">Thanatephorus cucumeris (strain AG1-IB / isolate 7/3/14)</name>
    <name type="common">Lettuce bottom rot fungus</name>
    <name type="synonym">Rhizoctonia solani</name>
    <dbReference type="NCBI Taxonomy" id="1108050"/>
    <lineage>
        <taxon>Eukaryota</taxon>
        <taxon>Fungi</taxon>
        <taxon>Dikarya</taxon>
        <taxon>Basidiomycota</taxon>
        <taxon>Agaricomycotina</taxon>
        <taxon>Agaricomycetes</taxon>
        <taxon>Cantharellales</taxon>
        <taxon>Ceratobasidiaceae</taxon>
        <taxon>Rhizoctonia</taxon>
        <taxon>Rhizoctonia solani AG-1</taxon>
    </lineage>
</organism>
<evidence type="ECO:0000256" key="4">
    <source>
        <dbReference type="ARBA" id="ARBA00022723"/>
    </source>
</evidence>
<dbReference type="GO" id="GO:0005506">
    <property type="term" value="F:iron ion binding"/>
    <property type="evidence" value="ECO:0007669"/>
    <property type="project" value="InterPro"/>
</dbReference>
<evidence type="ECO:0000256" key="6">
    <source>
        <dbReference type="ARBA" id="ARBA00023002"/>
    </source>
</evidence>
<keyword evidence="4" id="KW-0479">Metal-binding</keyword>
<gene>
    <name evidence="9" type="ORF">RSOLAG1IB_08780</name>
</gene>
<evidence type="ECO:0000256" key="8">
    <source>
        <dbReference type="ARBA" id="ARBA00023136"/>
    </source>
</evidence>
<keyword evidence="2" id="KW-0349">Heme</keyword>
<evidence type="ECO:0000256" key="7">
    <source>
        <dbReference type="ARBA" id="ARBA00023004"/>
    </source>
</evidence>
<keyword evidence="3" id="KW-0812">Transmembrane</keyword>
<evidence type="ECO:0000256" key="3">
    <source>
        <dbReference type="ARBA" id="ARBA00022692"/>
    </source>
</evidence>
<dbReference type="EMBL" id="LN679133">
    <property type="protein sequence ID" value="CEL58734.1"/>
    <property type="molecule type" value="Genomic_DNA"/>
</dbReference>
<keyword evidence="7" id="KW-0408">Iron</keyword>
<evidence type="ECO:0000256" key="2">
    <source>
        <dbReference type="ARBA" id="ARBA00022617"/>
    </source>
</evidence>
<sequence length="123" mass="14000">MQKGDAVFIPILAMNRLKEIWGEDSNEFKPERWDNLPESVKLMPGVWGHLMTFIHGNRSCIGYKFAVIEMKALLYSLVRAIEFDIDPSIEIEAKSSIVTRPRVVSQPEKGNQLPLRCKIVSSV</sequence>
<dbReference type="InterPro" id="IPR036396">
    <property type="entry name" value="Cyt_P450_sf"/>
</dbReference>
<dbReference type="GO" id="GO:0004497">
    <property type="term" value="F:monooxygenase activity"/>
    <property type="evidence" value="ECO:0007669"/>
    <property type="project" value="InterPro"/>
</dbReference>
<reference evidence="9 10" key="1">
    <citation type="submission" date="2014-11" db="EMBL/GenBank/DDBJ databases">
        <authorList>
            <person name="Wibberg Daniel"/>
        </authorList>
    </citation>
    <scope>NUCLEOTIDE SEQUENCE [LARGE SCALE GENOMIC DNA]</scope>
    <source>
        <strain evidence="9">Rhizoctonia solani AG1-IB 7/3/14</strain>
    </source>
</reference>
<dbReference type="SUPFAM" id="SSF48264">
    <property type="entry name" value="Cytochrome P450"/>
    <property type="match status" value="1"/>
</dbReference>
<dbReference type="PANTHER" id="PTHR24282:SF211">
    <property type="entry name" value="CYTOCHROME P450-RELATED"/>
    <property type="match status" value="1"/>
</dbReference>
<dbReference type="GO" id="GO:0016705">
    <property type="term" value="F:oxidoreductase activity, acting on paired donors, with incorporation or reduction of molecular oxygen"/>
    <property type="evidence" value="ECO:0007669"/>
    <property type="project" value="InterPro"/>
</dbReference>
<proteinExistence type="predicted"/>
<evidence type="ECO:0000313" key="9">
    <source>
        <dbReference type="EMBL" id="CEL58734.1"/>
    </source>
</evidence>
<comment type="subcellular location">
    <subcellularLocation>
        <location evidence="1">Membrane</location>
    </subcellularLocation>
</comment>
<keyword evidence="5" id="KW-1133">Transmembrane helix</keyword>
<dbReference type="AlphaFoldDB" id="A0A0B7FP94"/>
<dbReference type="InterPro" id="IPR050665">
    <property type="entry name" value="Cytochrome_P450_Monooxygen"/>
</dbReference>
<evidence type="ECO:0000256" key="5">
    <source>
        <dbReference type="ARBA" id="ARBA00022989"/>
    </source>
</evidence>
<keyword evidence="10" id="KW-1185">Reference proteome</keyword>
<dbReference type="PANTHER" id="PTHR24282">
    <property type="entry name" value="CYTOCHROME P450 FAMILY MEMBER"/>
    <property type="match status" value="1"/>
</dbReference>
<dbReference type="GO" id="GO:0016020">
    <property type="term" value="C:membrane"/>
    <property type="evidence" value="ECO:0007669"/>
    <property type="project" value="UniProtKB-SubCell"/>
</dbReference>
<dbReference type="GO" id="GO:0020037">
    <property type="term" value="F:heme binding"/>
    <property type="evidence" value="ECO:0007669"/>
    <property type="project" value="InterPro"/>
</dbReference>